<sequence length="92" mass="11012">MGEKSSCQLCGSDQQITFHHLIPRTCHRNKWFRKNFSREEMRTRGIDVCRPCHSFIHKQYNEKHLGRELNTLDRLLAEPVISTYVAWARQRL</sequence>
<evidence type="ECO:0008006" key="3">
    <source>
        <dbReference type="Google" id="ProtNLM"/>
    </source>
</evidence>
<protein>
    <recommendedName>
        <fullName evidence="3">HNH endonuclease</fullName>
    </recommendedName>
</protein>
<accession>A0ABV7JBE8</accession>
<dbReference type="PANTHER" id="PTHR37827">
    <property type="entry name" value="TUDOR DOMAIN-CONTAINING PROTEIN"/>
    <property type="match status" value="1"/>
</dbReference>
<gene>
    <name evidence="1" type="ORF">ACFODZ_00785</name>
</gene>
<dbReference type="RefSeq" id="WP_109862314.1">
    <property type="nucleotide sequence ID" value="NZ_JBHRTS010000001.1"/>
</dbReference>
<name>A0ABV7JBE8_9GAMM</name>
<keyword evidence="2" id="KW-1185">Reference proteome</keyword>
<organism evidence="1 2">
    <name type="scientific">Marinicella sediminis</name>
    <dbReference type="NCBI Taxonomy" id="1792834"/>
    <lineage>
        <taxon>Bacteria</taxon>
        <taxon>Pseudomonadati</taxon>
        <taxon>Pseudomonadota</taxon>
        <taxon>Gammaproteobacteria</taxon>
        <taxon>Lysobacterales</taxon>
        <taxon>Marinicellaceae</taxon>
        <taxon>Marinicella</taxon>
    </lineage>
</organism>
<reference evidence="2" key="1">
    <citation type="journal article" date="2019" name="Int. J. Syst. Evol. Microbiol.">
        <title>The Global Catalogue of Microorganisms (GCM) 10K type strain sequencing project: providing services to taxonomists for standard genome sequencing and annotation.</title>
        <authorList>
            <consortium name="The Broad Institute Genomics Platform"/>
            <consortium name="The Broad Institute Genome Sequencing Center for Infectious Disease"/>
            <person name="Wu L."/>
            <person name="Ma J."/>
        </authorList>
    </citation>
    <scope>NUCLEOTIDE SEQUENCE [LARGE SCALE GENOMIC DNA]</scope>
    <source>
        <strain evidence="2">KCTC 42953</strain>
    </source>
</reference>
<dbReference type="Proteomes" id="UP001595533">
    <property type="component" value="Unassembled WGS sequence"/>
</dbReference>
<evidence type="ECO:0000313" key="2">
    <source>
        <dbReference type="Proteomes" id="UP001595533"/>
    </source>
</evidence>
<evidence type="ECO:0000313" key="1">
    <source>
        <dbReference type="EMBL" id="MFC3192762.1"/>
    </source>
</evidence>
<dbReference type="EMBL" id="JBHRTS010000001">
    <property type="protein sequence ID" value="MFC3192762.1"/>
    <property type="molecule type" value="Genomic_DNA"/>
</dbReference>
<dbReference type="PANTHER" id="PTHR37827:SF1">
    <property type="entry name" value="HNH DOMAIN-CONTAINING PROTEIN"/>
    <property type="match status" value="1"/>
</dbReference>
<comment type="caution">
    <text evidence="1">The sequence shown here is derived from an EMBL/GenBank/DDBJ whole genome shotgun (WGS) entry which is preliminary data.</text>
</comment>
<proteinExistence type="predicted"/>